<evidence type="ECO:0000313" key="2">
    <source>
        <dbReference type="Proteomes" id="UP001645859"/>
    </source>
</evidence>
<reference evidence="1 2" key="1">
    <citation type="submission" date="2018-09" db="EMBL/GenBank/DDBJ databases">
        <title>Comparative genomics of Leucobacter spp.</title>
        <authorList>
            <person name="Reis A.C."/>
            <person name="Kolvenbach B.A."/>
            <person name="Corvini P.F.X."/>
            <person name="Nunes O.C."/>
        </authorList>
    </citation>
    <scope>NUCLEOTIDE SEQUENCE [LARGE SCALE GENOMIC DNA]</scope>
    <source>
        <strain evidence="1 2">TAN 31504</strain>
    </source>
</reference>
<evidence type="ECO:0000313" key="1">
    <source>
        <dbReference type="EMBL" id="MBL3678251.1"/>
    </source>
</evidence>
<dbReference type="RefSeq" id="WP_202343478.1">
    <property type="nucleotide sequence ID" value="NZ_BAAAPI010000001.1"/>
</dbReference>
<keyword evidence="2" id="KW-1185">Reference proteome</keyword>
<dbReference type="EMBL" id="QYAC01000001">
    <property type="protein sequence ID" value="MBL3678251.1"/>
    <property type="molecule type" value="Genomic_DNA"/>
</dbReference>
<organism evidence="1 2">
    <name type="scientific">Leucobacter chromiireducens subsp. solipictus</name>
    <dbReference type="NCBI Taxonomy" id="398235"/>
    <lineage>
        <taxon>Bacteria</taxon>
        <taxon>Bacillati</taxon>
        <taxon>Actinomycetota</taxon>
        <taxon>Actinomycetes</taxon>
        <taxon>Micrococcales</taxon>
        <taxon>Microbacteriaceae</taxon>
        <taxon>Leucobacter</taxon>
    </lineage>
</organism>
<dbReference type="Proteomes" id="UP001645859">
    <property type="component" value="Unassembled WGS sequence"/>
</dbReference>
<comment type="caution">
    <text evidence="1">The sequence shown here is derived from an EMBL/GenBank/DDBJ whole genome shotgun (WGS) entry which is preliminary data.</text>
</comment>
<evidence type="ECO:0008006" key="3">
    <source>
        <dbReference type="Google" id="ProtNLM"/>
    </source>
</evidence>
<protein>
    <recommendedName>
        <fullName evidence="3">Transcriptional regulator, AbiEi antitoxin, Type IV TA system</fullName>
    </recommendedName>
</protein>
<proteinExistence type="predicted"/>
<gene>
    <name evidence="1" type="ORF">D3230_02880</name>
</gene>
<name>A0ABS1SCI3_9MICO</name>
<accession>A0ABS1SCI3</accession>
<sequence>MDARAHLDPTHLAHLDRMKARLVLRRDAVGWGEHSDDELGAQVAAGDLVRILHGAYVRSAEWQPLYPEDRVLARTLAAAQLNAQRGWVFTHSSAASLWGLPLVGLQDALVHIATDPKAPGQSSRMIRRHLLELEAGEVTVVEGVRVTSLERTLLDLAHSAPAELAVPAADAGLRRLWGCTRDVPEQVIAEWRHAQTQRLRRSFRPGVRRARAVVNMTDPRSDSPVESLSRLQLERLGIPYQVQVPVTLDHGRTVWMDFEFPGQAAFGEVDGLAKYRDPALLGARTSADVVLAEKVREDEVRGVTGKRVVRWTPEHLTSARELGARLRRFGVRVPGLP</sequence>